<accession>A0A1I1H1E2</accession>
<gene>
    <name evidence="2" type="ORF">SAMN05216167_101554</name>
</gene>
<organism evidence="2 3">
    <name type="scientific">Spirosoma endophyticum</name>
    <dbReference type="NCBI Taxonomy" id="662367"/>
    <lineage>
        <taxon>Bacteria</taxon>
        <taxon>Pseudomonadati</taxon>
        <taxon>Bacteroidota</taxon>
        <taxon>Cytophagia</taxon>
        <taxon>Cytophagales</taxon>
        <taxon>Cytophagaceae</taxon>
        <taxon>Spirosoma</taxon>
    </lineage>
</organism>
<protein>
    <recommendedName>
        <fullName evidence="1">Shedu protein SduA C-terminal domain-containing protein</fullName>
    </recommendedName>
</protein>
<dbReference type="Proteomes" id="UP000198598">
    <property type="component" value="Unassembled WGS sequence"/>
</dbReference>
<dbReference type="Pfam" id="PF14082">
    <property type="entry name" value="SduA_C"/>
    <property type="match status" value="1"/>
</dbReference>
<dbReference type="EMBL" id="FOLQ01000001">
    <property type="protein sequence ID" value="SFC15000.1"/>
    <property type="molecule type" value="Genomic_DNA"/>
</dbReference>
<dbReference type="RefSeq" id="WP_093822901.1">
    <property type="nucleotide sequence ID" value="NZ_FOLQ01000001.1"/>
</dbReference>
<evidence type="ECO:0000313" key="3">
    <source>
        <dbReference type="Proteomes" id="UP000198598"/>
    </source>
</evidence>
<dbReference type="AlphaFoldDB" id="A0A1I1H1E2"/>
<proteinExistence type="predicted"/>
<sequence>MAVTASRVFDFSAETTPEQVKAEIERNFSKNNPNVGKTQSCFIKEGPQTYKFAIIHEILDRETKEHHHNVLTLKSYKKFKGGWEHQEERTFTLDDENIDEINLLETFITNFRSYEKQERKSYGLIEKNDYEKFSTISQSELGDTISEILEDADNYKRIVQQGGLNLVKDVVEWIFQQKNTEPIIEQLNSLDIDTLKELSTVAGISQINKIVEIWKENKNNCSEEFWQTTLTEYSWIISQIFAAPVLLYKEKAYVGGKTIDNKGANLVDIIYKNKFSSNVVIVELKTPCTEILGGEYRQTYSMSSEMTGAISQTLNYKHQLQQNYVSIQMADRKDVFEVINPRALLTIGNFNKELYSHDIKVEAFELYRQNLKDVYVLTYDELFSKVEILKSILQNGK</sequence>
<keyword evidence="3" id="KW-1185">Reference proteome</keyword>
<name>A0A1I1H1E2_9BACT</name>
<dbReference type="STRING" id="662367.SAMN05216167_101554"/>
<feature type="domain" description="Shedu protein SduA C-terminal" evidence="1">
    <location>
        <begin position="222"/>
        <end position="382"/>
    </location>
</feature>
<dbReference type="InterPro" id="IPR025359">
    <property type="entry name" value="SduA_C"/>
</dbReference>
<evidence type="ECO:0000259" key="1">
    <source>
        <dbReference type="Pfam" id="PF14082"/>
    </source>
</evidence>
<dbReference type="OrthoDB" id="784881at2"/>
<evidence type="ECO:0000313" key="2">
    <source>
        <dbReference type="EMBL" id="SFC15000.1"/>
    </source>
</evidence>
<reference evidence="2 3" key="1">
    <citation type="submission" date="2016-10" db="EMBL/GenBank/DDBJ databases">
        <authorList>
            <person name="de Groot N.N."/>
        </authorList>
    </citation>
    <scope>NUCLEOTIDE SEQUENCE [LARGE SCALE GENOMIC DNA]</scope>
    <source>
        <strain evidence="2 3">DSM 26130</strain>
    </source>
</reference>